<evidence type="ECO:0000313" key="4">
    <source>
        <dbReference type="Proteomes" id="UP000836841"/>
    </source>
</evidence>
<gene>
    <name evidence="3" type="ORF">TAV2_LOCUS4766</name>
</gene>
<dbReference type="Proteomes" id="UP000836841">
    <property type="component" value="Unassembled WGS sequence"/>
</dbReference>
<accession>A0AAU9RHZ7</accession>
<evidence type="ECO:0000256" key="2">
    <source>
        <dbReference type="SAM" id="SignalP"/>
    </source>
</evidence>
<feature type="chain" id="PRO_5043897216" evidence="2">
    <location>
        <begin position="19"/>
        <end position="119"/>
    </location>
</feature>
<organism evidence="3 4">
    <name type="scientific">Thlaspi arvense</name>
    <name type="common">Field penny-cress</name>
    <dbReference type="NCBI Taxonomy" id="13288"/>
    <lineage>
        <taxon>Eukaryota</taxon>
        <taxon>Viridiplantae</taxon>
        <taxon>Streptophyta</taxon>
        <taxon>Embryophyta</taxon>
        <taxon>Tracheophyta</taxon>
        <taxon>Spermatophyta</taxon>
        <taxon>Magnoliopsida</taxon>
        <taxon>eudicotyledons</taxon>
        <taxon>Gunneridae</taxon>
        <taxon>Pentapetalae</taxon>
        <taxon>rosids</taxon>
        <taxon>malvids</taxon>
        <taxon>Brassicales</taxon>
        <taxon>Brassicaceae</taxon>
        <taxon>Thlaspideae</taxon>
        <taxon>Thlaspi</taxon>
    </lineage>
</organism>
<sequence>MAMTLAALSLATIASATSRPSQQSKIDMRFISELNSFERLKAHNSVAALGLPVSIEWSFAKVISSLRLPLQGDGGALSSTCKAIGKIFRIAAIMNGLVLIGVAVSFMLLPIEASLEESK</sequence>
<comment type="caution">
    <text evidence="3">The sequence shown here is derived from an EMBL/GenBank/DDBJ whole genome shotgun (WGS) entry which is preliminary data.</text>
</comment>
<dbReference type="AlphaFoldDB" id="A0AAU9RHZ7"/>
<feature type="signal peptide" evidence="2">
    <location>
        <begin position="1"/>
        <end position="18"/>
    </location>
</feature>
<feature type="transmembrane region" description="Helical" evidence="1">
    <location>
        <begin position="87"/>
        <end position="109"/>
    </location>
</feature>
<dbReference type="PANTHER" id="PTHR34951">
    <property type="entry name" value="B6F COMPLEX SUBUNIT, PUTATIVE, EXPRESSED-RELATED"/>
    <property type="match status" value="1"/>
</dbReference>
<keyword evidence="1" id="KW-0472">Membrane</keyword>
<dbReference type="SUPFAM" id="SSF103441">
    <property type="entry name" value="PetM subunit of the cytochrome b6f complex"/>
    <property type="match status" value="1"/>
</dbReference>
<proteinExistence type="predicted"/>
<keyword evidence="1" id="KW-1133">Transmembrane helix</keyword>
<name>A0AAU9RHZ7_THLAR</name>
<reference evidence="3 4" key="1">
    <citation type="submission" date="2022-03" db="EMBL/GenBank/DDBJ databases">
        <authorList>
            <person name="Nunn A."/>
            <person name="Chopra R."/>
            <person name="Nunn A."/>
            <person name="Contreras Garrido A."/>
        </authorList>
    </citation>
    <scope>NUCLEOTIDE SEQUENCE [LARGE SCALE GENOMIC DNA]</scope>
</reference>
<dbReference type="PANTHER" id="PTHR34951:SF1">
    <property type="entry name" value="B6F COMPLEX SUBUNIT, PUTATIVE, EXPRESSED-RELATED"/>
    <property type="match status" value="1"/>
</dbReference>
<keyword evidence="1" id="KW-0812">Transmembrane</keyword>
<evidence type="ECO:0000256" key="1">
    <source>
        <dbReference type="SAM" id="Phobius"/>
    </source>
</evidence>
<keyword evidence="4" id="KW-1185">Reference proteome</keyword>
<keyword evidence="2" id="KW-0732">Signal</keyword>
<dbReference type="EMBL" id="CAJVSB020000185">
    <property type="protein sequence ID" value="CAH2042776.1"/>
    <property type="molecule type" value="Genomic_DNA"/>
</dbReference>
<dbReference type="InterPro" id="IPR053333">
    <property type="entry name" value="Cytochrome_b6-f_sub7"/>
</dbReference>
<evidence type="ECO:0000313" key="3">
    <source>
        <dbReference type="EMBL" id="CAH2042776.1"/>
    </source>
</evidence>
<protein>
    <submittedName>
        <fullName evidence="3">Uncharacterized protein</fullName>
    </submittedName>
</protein>